<feature type="transmembrane region" description="Helical" evidence="4">
    <location>
        <begin position="184"/>
        <end position="203"/>
    </location>
</feature>
<feature type="transmembrane region" description="Helical" evidence="4">
    <location>
        <begin position="56"/>
        <end position="77"/>
    </location>
</feature>
<feature type="region of interest" description="Disordered" evidence="3">
    <location>
        <begin position="1"/>
        <end position="52"/>
    </location>
</feature>
<dbReference type="Gene3D" id="1.20.1250.20">
    <property type="entry name" value="MFS general substrate transporter like domains"/>
    <property type="match status" value="2"/>
</dbReference>
<dbReference type="GO" id="GO:0022857">
    <property type="term" value="F:transmembrane transporter activity"/>
    <property type="evidence" value="ECO:0007669"/>
    <property type="project" value="InterPro"/>
</dbReference>
<protein>
    <recommendedName>
        <fullName evidence="7">Major facilitator superfamily (MFS) profile domain-containing protein</fullName>
    </recommendedName>
</protein>
<feature type="transmembrane region" description="Helical" evidence="4">
    <location>
        <begin position="97"/>
        <end position="119"/>
    </location>
</feature>
<feature type="transmembrane region" description="Helical" evidence="4">
    <location>
        <begin position="215"/>
        <end position="234"/>
    </location>
</feature>
<dbReference type="EMBL" id="JAPMSZ010000007">
    <property type="protein sequence ID" value="KAJ5096084.1"/>
    <property type="molecule type" value="Genomic_DNA"/>
</dbReference>
<dbReference type="OrthoDB" id="6509908at2759"/>
<dbReference type="RefSeq" id="XP_056511635.1">
    <property type="nucleotide sequence ID" value="XM_056656022.1"/>
</dbReference>
<keyword evidence="4" id="KW-0472">Membrane</keyword>
<dbReference type="SUPFAM" id="SSF103473">
    <property type="entry name" value="MFS general substrate transporter"/>
    <property type="match status" value="1"/>
</dbReference>
<dbReference type="Pfam" id="PF07690">
    <property type="entry name" value="MFS_1"/>
    <property type="match status" value="1"/>
</dbReference>
<feature type="transmembrane region" description="Helical" evidence="4">
    <location>
        <begin position="249"/>
        <end position="268"/>
    </location>
</feature>
<sequence length="405" mass="43211">MHETLESSVSDRGQENQIGLSNESRNDEKSLGSKGSNEFESTPAPSNPPPNGGSKAWLQVVGSWFMVFNTWGTIVMFGDYQAYYENGTLFQQTSSNISWIGSIQSLMVFASGAVIGPIYDRGYLKLLLIVGTFGIVFGHMMLSLCQEFWQVVLAQGFVVGIGGGCLFVPALAVIQPYFSTRLGLAIGLAATGSSLGGVLYPVIFINPIDRVGFAWTTRIIGFIALATLAIPITVSEMRMKPPGWTTGNLALYLLPILNAASTFGRALPNWLADKVGAVNVVIPGSLLIGVLLFCNLAVHSVAGIVCTALFFGFFSGIFIATPPLLFMLFTNDKSKLGSRMGIAYFLLGLSVLFGGPGAGAVLQHQAGGSDWTGSWSYAGAFPLAAFLVFCVLRVWQTGGKLQVKI</sequence>
<dbReference type="GeneID" id="81395190"/>
<dbReference type="AlphaFoldDB" id="A0A9W9F9J9"/>
<organism evidence="5 6">
    <name type="scientific">Penicillium alfredii</name>
    <dbReference type="NCBI Taxonomy" id="1506179"/>
    <lineage>
        <taxon>Eukaryota</taxon>
        <taxon>Fungi</taxon>
        <taxon>Dikarya</taxon>
        <taxon>Ascomycota</taxon>
        <taxon>Pezizomycotina</taxon>
        <taxon>Eurotiomycetes</taxon>
        <taxon>Eurotiomycetidae</taxon>
        <taxon>Eurotiales</taxon>
        <taxon>Aspergillaceae</taxon>
        <taxon>Penicillium</taxon>
    </lineage>
</organism>
<evidence type="ECO:0000256" key="1">
    <source>
        <dbReference type="ARBA" id="ARBA00004141"/>
    </source>
</evidence>
<dbReference type="InterPro" id="IPR036259">
    <property type="entry name" value="MFS_trans_sf"/>
</dbReference>
<name>A0A9W9F9J9_9EURO</name>
<evidence type="ECO:0000256" key="4">
    <source>
        <dbReference type="SAM" id="Phobius"/>
    </source>
</evidence>
<feature type="transmembrane region" description="Helical" evidence="4">
    <location>
        <begin position="157"/>
        <end position="178"/>
    </location>
</feature>
<feature type="transmembrane region" description="Helical" evidence="4">
    <location>
        <begin position="374"/>
        <end position="395"/>
    </location>
</feature>
<proteinExistence type="inferred from homology"/>
<evidence type="ECO:0008006" key="7">
    <source>
        <dbReference type="Google" id="ProtNLM"/>
    </source>
</evidence>
<dbReference type="PANTHER" id="PTHR11360">
    <property type="entry name" value="MONOCARBOXYLATE TRANSPORTER"/>
    <property type="match status" value="1"/>
</dbReference>
<reference evidence="5" key="2">
    <citation type="journal article" date="2023" name="IMA Fungus">
        <title>Comparative genomic study of the Penicillium genus elucidates a diverse pangenome and 15 lateral gene transfer events.</title>
        <authorList>
            <person name="Petersen C."/>
            <person name="Sorensen T."/>
            <person name="Nielsen M.R."/>
            <person name="Sondergaard T.E."/>
            <person name="Sorensen J.L."/>
            <person name="Fitzpatrick D.A."/>
            <person name="Frisvad J.C."/>
            <person name="Nielsen K.L."/>
        </authorList>
    </citation>
    <scope>NUCLEOTIDE SEQUENCE</scope>
    <source>
        <strain evidence="5">IBT 34128</strain>
    </source>
</reference>
<evidence type="ECO:0000256" key="3">
    <source>
        <dbReference type="SAM" id="MobiDB-lite"/>
    </source>
</evidence>
<keyword evidence="6" id="KW-1185">Reference proteome</keyword>
<evidence type="ECO:0000256" key="2">
    <source>
        <dbReference type="ARBA" id="ARBA00006727"/>
    </source>
</evidence>
<keyword evidence="4" id="KW-0812">Transmembrane</keyword>
<evidence type="ECO:0000313" key="6">
    <source>
        <dbReference type="Proteomes" id="UP001141434"/>
    </source>
</evidence>
<evidence type="ECO:0000313" key="5">
    <source>
        <dbReference type="EMBL" id="KAJ5096084.1"/>
    </source>
</evidence>
<comment type="caution">
    <text evidence="5">The sequence shown here is derived from an EMBL/GenBank/DDBJ whole genome shotgun (WGS) entry which is preliminary data.</text>
</comment>
<dbReference type="InterPro" id="IPR011701">
    <property type="entry name" value="MFS"/>
</dbReference>
<comment type="subcellular location">
    <subcellularLocation>
        <location evidence="1">Membrane</location>
        <topology evidence="1">Multi-pass membrane protein</topology>
    </subcellularLocation>
</comment>
<feature type="transmembrane region" description="Helical" evidence="4">
    <location>
        <begin position="125"/>
        <end position="145"/>
    </location>
</feature>
<dbReference type="GO" id="GO:0016020">
    <property type="term" value="C:membrane"/>
    <property type="evidence" value="ECO:0007669"/>
    <property type="project" value="UniProtKB-SubCell"/>
</dbReference>
<gene>
    <name evidence="5" type="ORF">NUU61_005440</name>
</gene>
<dbReference type="Proteomes" id="UP001141434">
    <property type="component" value="Unassembled WGS sequence"/>
</dbReference>
<reference evidence="5" key="1">
    <citation type="submission" date="2022-11" db="EMBL/GenBank/DDBJ databases">
        <authorList>
            <person name="Petersen C."/>
        </authorList>
    </citation>
    <scope>NUCLEOTIDE SEQUENCE</scope>
    <source>
        <strain evidence="5">IBT 34128</strain>
    </source>
</reference>
<comment type="similarity">
    <text evidence="2">Belongs to the major facilitator superfamily. Monocarboxylate porter (TC 2.A.1.13) family.</text>
</comment>
<keyword evidence="4" id="KW-1133">Transmembrane helix</keyword>
<feature type="compositionally biased region" description="Polar residues" evidence="3">
    <location>
        <begin position="1"/>
        <end position="23"/>
    </location>
</feature>
<dbReference type="InterPro" id="IPR050327">
    <property type="entry name" value="Proton-linked_MCT"/>
</dbReference>
<feature type="transmembrane region" description="Helical" evidence="4">
    <location>
        <begin position="341"/>
        <end position="362"/>
    </location>
</feature>
<accession>A0A9W9F9J9</accession>
<feature type="transmembrane region" description="Helical" evidence="4">
    <location>
        <begin position="308"/>
        <end position="329"/>
    </location>
</feature>
<feature type="transmembrane region" description="Helical" evidence="4">
    <location>
        <begin position="280"/>
        <end position="302"/>
    </location>
</feature>
<dbReference type="PANTHER" id="PTHR11360:SF234">
    <property type="entry name" value="MFS-TYPE TRANSPORTER DBAD-RELATED"/>
    <property type="match status" value="1"/>
</dbReference>